<sequence length="282" mass="33151">MATGLKTTQLNNNLELINLKKLSIQISLSGLSFCILNSTNSEVEYLKRFDFKSKLTPEAVLKELQGIFLDEPLLSQTFESVLVLFQNELSNFVPEEFFEEQNAADYLKFSSKIIKTDFISHDKIEANDSINVFVPYININNYLFEVYGEFEYKHASTIFLEQILKEEVDSTDDKIYINVEPFHFEMVVVKKGQFHLYNTFEYYTKEDFIYFILFSIEQLKLDTETVIVKLSGNIVKDDELYQMLYTYIRYVEFDGPSKNYTYNKSDETHPKHQHTLILNSFN</sequence>
<proteinExistence type="predicted"/>
<dbReference type="RefSeq" id="WP_129016341.1">
    <property type="nucleotide sequence ID" value="NZ_SDDZ01000002.1"/>
</dbReference>
<accession>A0A4Q0XJL2</accession>
<gene>
    <name evidence="1" type="ORF">ESZ48_05605</name>
</gene>
<dbReference type="Gene3D" id="3.30.420.250">
    <property type="match status" value="1"/>
</dbReference>
<dbReference type="Proteomes" id="UP000289792">
    <property type="component" value="Unassembled WGS sequence"/>
</dbReference>
<comment type="caution">
    <text evidence="1">The sequence shown here is derived from an EMBL/GenBank/DDBJ whole genome shotgun (WGS) entry which is preliminary data.</text>
</comment>
<keyword evidence="2" id="KW-1185">Reference proteome</keyword>
<evidence type="ECO:0000313" key="1">
    <source>
        <dbReference type="EMBL" id="RXJ51343.1"/>
    </source>
</evidence>
<dbReference type="Gene3D" id="3.30.420.260">
    <property type="match status" value="1"/>
</dbReference>
<dbReference type="AlphaFoldDB" id="A0A4Q0XJL2"/>
<dbReference type="InterPro" id="IPR024213">
    <property type="entry name" value="DUF3822"/>
</dbReference>
<dbReference type="EMBL" id="SDDZ01000002">
    <property type="protein sequence ID" value="RXJ51343.1"/>
    <property type="molecule type" value="Genomic_DNA"/>
</dbReference>
<reference evidence="1 2" key="1">
    <citation type="submission" date="2019-01" db="EMBL/GenBank/DDBJ databases">
        <title>Genome sequence of the Antarctic species Gelidibacter gilvus ACAM 158(T).</title>
        <authorList>
            <person name="Bowman J.P."/>
        </authorList>
    </citation>
    <scope>NUCLEOTIDE SEQUENCE [LARGE SCALE GENOMIC DNA]</scope>
    <source>
        <strain evidence="1 2">IC158</strain>
    </source>
</reference>
<name>A0A4Q0XJL2_9FLAO</name>
<evidence type="ECO:0000313" key="2">
    <source>
        <dbReference type="Proteomes" id="UP000289792"/>
    </source>
</evidence>
<dbReference type="Pfam" id="PF12864">
    <property type="entry name" value="DUF3822"/>
    <property type="match status" value="1"/>
</dbReference>
<organism evidence="1 2">
    <name type="scientific">Gelidibacter gilvus</name>
    <dbReference type="NCBI Taxonomy" id="59602"/>
    <lineage>
        <taxon>Bacteria</taxon>
        <taxon>Pseudomonadati</taxon>
        <taxon>Bacteroidota</taxon>
        <taxon>Flavobacteriia</taxon>
        <taxon>Flavobacteriales</taxon>
        <taxon>Flavobacteriaceae</taxon>
        <taxon>Gelidibacter</taxon>
    </lineage>
</organism>
<dbReference type="CDD" id="cd24013">
    <property type="entry name" value="ASKHA_ATPase_BT3980-like"/>
    <property type="match status" value="1"/>
</dbReference>
<dbReference type="OrthoDB" id="658622at2"/>
<protein>
    <submittedName>
        <fullName evidence="1">DUF3822 family protein</fullName>
    </submittedName>
</protein>